<dbReference type="Proteomes" id="UP000230069">
    <property type="component" value="Unassembled WGS sequence"/>
</dbReference>
<evidence type="ECO:0000313" key="2">
    <source>
        <dbReference type="Proteomes" id="UP000230069"/>
    </source>
</evidence>
<protein>
    <submittedName>
        <fullName evidence="1">Uncharacterized protein</fullName>
    </submittedName>
</protein>
<gene>
    <name evidence="1" type="ORF">AQUCO_00100620v1</name>
</gene>
<reference evidence="1 2" key="1">
    <citation type="submission" date="2017-09" db="EMBL/GenBank/DDBJ databases">
        <title>WGS assembly of Aquilegia coerulea Goldsmith.</title>
        <authorList>
            <person name="Hodges S."/>
            <person name="Kramer E."/>
            <person name="Nordborg M."/>
            <person name="Tomkins J."/>
            <person name="Borevitz J."/>
            <person name="Derieg N."/>
            <person name="Yan J."/>
            <person name="Mihaltcheva S."/>
            <person name="Hayes R.D."/>
            <person name="Rokhsar D."/>
        </authorList>
    </citation>
    <scope>NUCLEOTIDE SEQUENCE [LARGE SCALE GENOMIC DNA]</scope>
    <source>
        <strain evidence="2">cv. Goldsmith</strain>
    </source>
</reference>
<accession>A0A2G5FBI7</accession>
<proteinExistence type="predicted"/>
<sequence length="67" mass="8057">MQCSERNDDASQWDLKELVDEFLDMYNEERDIRIEWEYMEADSCVDFLATTVSRKAGEEEWMLNPTK</sequence>
<dbReference type="InParanoid" id="A0A2G5FBI7"/>
<name>A0A2G5FBI7_AQUCA</name>
<organism evidence="1 2">
    <name type="scientific">Aquilegia coerulea</name>
    <name type="common">Rocky mountain columbine</name>
    <dbReference type="NCBI Taxonomy" id="218851"/>
    <lineage>
        <taxon>Eukaryota</taxon>
        <taxon>Viridiplantae</taxon>
        <taxon>Streptophyta</taxon>
        <taxon>Embryophyta</taxon>
        <taxon>Tracheophyta</taxon>
        <taxon>Spermatophyta</taxon>
        <taxon>Magnoliopsida</taxon>
        <taxon>Ranunculales</taxon>
        <taxon>Ranunculaceae</taxon>
        <taxon>Thalictroideae</taxon>
        <taxon>Aquilegia</taxon>
    </lineage>
</organism>
<dbReference type="AlphaFoldDB" id="A0A2G5FBI7"/>
<dbReference type="EMBL" id="KZ305018">
    <property type="protein sequence ID" value="PIA65266.1"/>
    <property type="molecule type" value="Genomic_DNA"/>
</dbReference>
<evidence type="ECO:0000313" key="1">
    <source>
        <dbReference type="EMBL" id="PIA65266.1"/>
    </source>
</evidence>
<keyword evidence="2" id="KW-1185">Reference proteome</keyword>